<keyword evidence="6" id="KW-1133">Transmembrane helix</keyword>
<dbReference type="PANTHER" id="PTHR48043:SF154">
    <property type="entry name" value="GLUCURONOSYLTRANSFERASE"/>
    <property type="match status" value="1"/>
</dbReference>
<organism evidence="8 9">
    <name type="scientific">Steinernema glaseri</name>
    <dbReference type="NCBI Taxonomy" id="37863"/>
    <lineage>
        <taxon>Eukaryota</taxon>
        <taxon>Metazoa</taxon>
        <taxon>Ecdysozoa</taxon>
        <taxon>Nematoda</taxon>
        <taxon>Chromadorea</taxon>
        <taxon>Rhabditida</taxon>
        <taxon>Tylenchina</taxon>
        <taxon>Panagrolaimomorpha</taxon>
        <taxon>Strongyloidoidea</taxon>
        <taxon>Steinernematidae</taxon>
        <taxon>Steinernema</taxon>
    </lineage>
</organism>
<evidence type="ECO:0000313" key="9">
    <source>
        <dbReference type="WBParaSite" id="L893_g32783.t1"/>
    </source>
</evidence>
<proteinExistence type="inferred from homology"/>
<evidence type="ECO:0000256" key="4">
    <source>
        <dbReference type="ARBA" id="ARBA00022679"/>
    </source>
</evidence>
<evidence type="ECO:0000256" key="1">
    <source>
        <dbReference type="ARBA" id="ARBA00009995"/>
    </source>
</evidence>
<keyword evidence="6" id="KW-0812">Transmembrane</keyword>
<dbReference type="WBParaSite" id="L893_g32783.t1">
    <property type="protein sequence ID" value="L893_g32783.t1"/>
    <property type="gene ID" value="L893_g32783"/>
</dbReference>
<dbReference type="Pfam" id="PF00201">
    <property type="entry name" value="UDPGT"/>
    <property type="match status" value="1"/>
</dbReference>
<keyword evidence="8" id="KW-1185">Reference proteome</keyword>
<comment type="similarity">
    <text evidence="1">Belongs to the UDP-glycosyltransferase family.</text>
</comment>
<dbReference type="Proteomes" id="UP000095287">
    <property type="component" value="Unplaced"/>
</dbReference>
<feature type="chain" id="PRO_5009314291" description="glucuronosyltransferase" evidence="7">
    <location>
        <begin position="20"/>
        <end position="667"/>
    </location>
</feature>
<dbReference type="FunFam" id="3.40.50.2000:FF:000021">
    <property type="entry name" value="UDP-glucuronosyltransferase"/>
    <property type="match status" value="1"/>
</dbReference>
<dbReference type="SUPFAM" id="SSF53756">
    <property type="entry name" value="UDP-Glycosyltransferase/glycogen phosphorylase"/>
    <property type="match status" value="2"/>
</dbReference>
<keyword evidence="6" id="KW-0472">Membrane</keyword>
<keyword evidence="7" id="KW-0732">Signal</keyword>
<dbReference type="InterPro" id="IPR050271">
    <property type="entry name" value="UDP-glycosyltransferase"/>
</dbReference>
<dbReference type="CDD" id="cd03784">
    <property type="entry name" value="GT1_Gtf-like"/>
    <property type="match status" value="1"/>
</dbReference>
<evidence type="ECO:0000256" key="6">
    <source>
        <dbReference type="SAM" id="Phobius"/>
    </source>
</evidence>
<evidence type="ECO:0000256" key="7">
    <source>
        <dbReference type="SAM" id="SignalP"/>
    </source>
</evidence>
<comment type="catalytic activity">
    <reaction evidence="5">
        <text>glucuronate acceptor + UDP-alpha-D-glucuronate = acceptor beta-D-glucuronoside + UDP + H(+)</text>
        <dbReference type="Rhea" id="RHEA:21032"/>
        <dbReference type="ChEBI" id="CHEBI:15378"/>
        <dbReference type="ChEBI" id="CHEBI:58052"/>
        <dbReference type="ChEBI" id="CHEBI:58223"/>
        <dbReference type="ChEBI" id="CHEBI:132367"/>
        <dbReference type="ChEBI" id="CHEBI:132368"/>
        <dbReference type="EC" id="2.4.1.17"/>
    </reaction>
</comment>
<evidence type="ECO:0000256" key="3">
    <source>
        <dbReference type="ARBA" id="ARBA00022676"/>
    </source>
</evidence>
<evidence type="ECO:0000256" key="2">
    <source>
        <dbReference type="ARBA" id="ARBA00012544"/>
    </source>
</evidence>
<dbReference type="Gene3D" id="3.40.50.2000">
    <property type="entry name" value="Glycogen Phosphorylase B"/>
    <property type="match status" value="1"/>
</dbReference>
<dbReference type="GO" id="GO:0015020">
    <property type="term" value="F:glucuronosyltransferase activity"/>
    <property type="evidence" value="ECO:0007669"/>
    <property type="project" value="UniProtKB-EC"/>
</dbReference>
<sequence length="667" mass="76625">MRGAIWSVLVLLVIYCTEAKQLKILINNPTLGYSHLQYNGAIADALVDAGHIVHIFIPDWNPDIKTNGSTKAHKVTRFSPTYAPLIRKAKFVLYPFTYTEKAKFVLYPFTYTELDFNEFYNTTEQFCIDILADQALLDELKAEKYDIAITEFIDYCTPGIFEAIGVKAKIFTEATPMLPFLTNSWGIPSFDSYTPNILADQALLDELKAEKYDIAITEFIDYCTPGIFEAIGVKAKIFTEATPMLPFLTNSWGIPSFDSYTPNPTKAPMSTPQLSYFERARNVFQSYFFKFMSGRILNKMTSRFRTRFGDDFPDIRQIIQNVSFAFVNSLDAIELPRPITSKIINIGGINNRSPAKEMPYDMKQIFNMAEKGVVLFSLGSIVNTTLMPEAQKWAFIRAFEYFPDYNFVWKVDKEDPMYRMWKNFSNVYPITWVDQTTFLAQPQLKLFMSHCGQNSLTEAAYSGTPVLSIPIFADQQYNAAMVRRLGIGEILEFNKITVEVLVDAIERMLTYNRYQRKADQLRKKLLTHPRGDPKELVVKYVEYAAANPDLTNLNLLSTNMDFITLHCLDVIVPALIILALVCYAVVRVCIWILVKWFFYLRRKHKSGGRGIQLEQMKTPYKLPYELQFLLLISSAAMIHIILGSDQVVLQHRKRTSSRGRMLWRIVP</sequence>
<feature type="transmembrane region" description="Helical" evidence="6">
    <location>
        <begin position="570"/>
        <end position="601"/>
    </location>
</feature>
<feature type="transmembrane region" description="Helical" evidence="6">
    <location>
        <begin position="622"/>
        <end position="642"/>
    </location>
</feature>
<protein>
    <recommendedName>
        <fullName evidence="2">glucuronosyltransferase</fullName>
        <ecNumber evidence="2">2.4.1.17</ecNumber>
    </recommendedName>
</protein>
<feature type="signal peptide" evidence="7">
    <location>
        <begin position="1"/>
        <end position="19"/>
    </location>
</feature>
<evidence type="ECO:0000313" key="8">
    <source>
        <dbReference type="Proteomes" id="UP000095287"/>
    </source>
</evidence>
<dbReference type="AlphaFoldDB" id="A0A1I8A5I1"/>
<reference evidence="9" key="1">
    <citation type="submission" date="2016-11" db="UniProtKB">
        <authorList>
            <consortium name="WormBaseParasite"/>
        </authorList>
    </citation>
    <scope>IDENTIFICATION</scope>
</reference>
<keyword evidence="4" id="KW-0808">Transferase</keyword>
<keyword evidence="3" id="KW-0328">Glycosyltransferase</keyword>
<dbReference type="EC" id="2.4.1.17" evidence="2"/>
<accession>A0A1I8A5I1</accession>
<dbReference type="InterPro" id="IPR002213">
    <property type="entry name" value="UDP_glucos_trans"/>
</dbReference>
<evidence type="ECO:0000256" key="5">
    <source>
        <dbReference type="ARBA" id="ARBA00047475"/>
    </source>
</evidence>
<name>A0A1I8A5I1_9BILA</name>
<dbReference type="PANTHER" id="PTHR48043">
    <property type="entry name" value="EG:EG0003.4 PROTEIN-RELATED"/>
    <property type="match status" value="1"/>
</dbReference>